<evidence type="ECO:0008006" key="3">
    <source>
        <dbReference type="Google" id="ProtNLM"/>
    </source>
</evidence>
<evidence type="ECO:0000313" key="1">
    <source>
        <dbReference type="EMBL" id="CAJ0968055.1"/>
    </source>
</evidence>
<evidence type="ECO:0000313" key="2">
    <source>
        <dbReference type="Proteomes" id="UP001176940"/>
    </source>
</evidence>
<comment type="caution">
    <text evidence="1">The sequence shown here is derived from an EMBL/GenBank/DDBJ whole genome shotgun (WGS) entry which is preliminary data.</text>
</comment>
<accession>A0ABN9MMQ8</accession>
<proteinExistence type="predicted"/>
<dbReference type="EMBL" id="CAUEEQ010078875">
    <property type="protein sequence ID" value="CAJ0968055.1"/>
    <property type="molecule type" value="Genomic_DNA"/>
</dbReference>
<gene>
    <name evidence="1" type="ORF">RIMI_LOCUS22753755</name>
</gene>
<organism evidence="1 2">
    <name type="scientific">Ranitomeya imitator</name>
    <name type="common">mimic poison frog</name>
    <dbReference type="NCBI Taxonomy" id="111125"/>
    <lineage>
        <taxon>Eukaryota</taxon>
        <taxon>Metazoa</taxon>
        <taxon>Chordata</taxon>
        <taxon>Craniata</taxon>
        <taxon>Vertebrata</taxon>
        <taxon>Euteleostomi</taxon>
        <taxon>Amphibia</taxon>
        <taxon>Batrachia</taxon>
        <taxon>Anura</taxon>
        <taxon>Neobatrachia</taxon>
        <taxon>Hyloidea</taxon>
        <taxon>Dendrobatidae</taxon>
        <taxon>Dendrobatinae</taxon>
        <taxon>Ranitomeya</taxon>
    </lineage>
</organism>
<dbReference type="Proteomes" id="UP001176940">
    <property type="component" value="Unassembled WGS sequence"/>
</dbReference>
<sequence length="113" mass="12977">MTLLPPNPVLAQHRKAFFHVAFVKPDRIPKNHFPLSRTFEIREHLTCSSQGIVYHATCPCDLIYVGLTSREFKIRIPEHVRDIKKAENIEDISLSKKPYNATLKSTITPILRA</sequence>
<name>A0ABN9MMQ8_9NEOB</name>
<keyword evidence="2" id="KW-1185">Reference proteome</keyword>
<reference evidence="1" key="1">
    <citation type="submission" date="2023-07" db="EMBL/GenBank/DDBJ databases">
        <authorList>
            <person name="Stuckert A."/>
        </authorList>
    </citation>
    <scope>NUCLEOTIDE SEQUENCE</scope>
</reference>
<protein>
    <recommendedName>
        <fullName evidence="3">GIY-YIG domain-containing protein</fullName>
    </recommendedName>
</protein>